<organism evidence="7 8">
    <name type="scientific">Trematosphaeria pertusa</name>
    <dbReference type="NCBI Taxonomy" id="390896"/>
    <lineage>
        <taxon>Eukaryota</taxon>
        <taxon>Fungi</taxon>
        <taxon>Dikarya</taxon>
        <taxon>Ascomycota</taxon>
        <taxon>Pezizomycotina</taxon>
        <taxon>Dothideomycetes</taxon>
        <taxon>Pleosporomycetidae</taxon>
        <taxon>Pleosporales</taxon>
        <taxon>Massarineae</taxon>
        <taxon>Trematosphaeriaceae</taxon>
        <taxon>Trematosphaeria</taxon>
    </lineage>
</organism>
<protein>
    <submittedName>
        <fullName evidence="7">Cercosporin toxin biosynthesis protein</fullName>
    </submittedName>
</protein>
<keyword evidence="3" id="KW-0274">FAD</keyword>
<keyword evidence="5" id="KW-0503">Monooxygenase</keyword>
<evidence type="ECO:0000259" key="6">
    <source>
        <dbReference type="Pfam" id="PF01494"/>
    </source>
</evidence>
<evidence type="ECO:0000256" key="5">
    <source>
        <dbReference type="ARBA" id="ARBA00023033"/>
    </source>
</evidence>
<keyword evidence="2" id="KW-0285">Flavoprotein</keyword>
<dbReference type="GO" id="GO:0071949">
    <property type="term" value="F:FAD binding"/>
    <property type="evidence" value="ECO:0007669"/>
    <property type="project" value="InterPro"/>
</dbReference>
<gene>
    <name evidence="7" type="ORF">BU26DRAFT_206329</name>
</gene>
<keyword evidence="8" id="KW-1185">Reference proteome</keyword>
<name>A0A6A6HRI0_9PLEO</name>
<dbReference type="PANTHER" id="PTHR47178">
    <property type="entry name" value="MONOOXYGENASE, FAD-BINDING"/>
    <property type="match status" value="1"/>
</dbReference>
<dbReference type="OrthoDB" id="47494at2759"/>
<feature type="domain" description="FAD-binding" evidence="6">
    <location>
        <begin position="12"/>
        <end position="176"/>
    </location>
</feature>
<evidence type="ECO:0000256" key="3">
    <source>
        <dbReference type="ARBA" id="ARBA00022827"/>
    </source>
</evidence>
<dbReference type="InterPro" id="IPR002938">
    <property type="entry name" value="FAD-bd"/>
</dbReference>
<sequence length="411" mass="45563">MSPSIAQLPPRVLIIGAGLGGLSLAQGLKKNSIPFHVFERDPSASFRPQGYRIKINYEGAMALKSVMGDEMWEEFEKTCAETQFGETNINAPDGALIASRAGPGLRGGSFVPYLADRTLLRSLLFRGLEEDVSFGKTLTHYEILDEGVIAHFTDGTSEQGILLVGADGFRSPVRKQFLPDHKPIDTNGRCIYGKTPMTEEFMAKYHARAHKWMTLILDKTPMTQTLDIDETPLTCLLEPVRFVDNEYKHKAPQDYVYWVLIARSDVFGLSTEKLLTLNGQEAAELSLKLTEEWDASLRALFEHQDIKQSSALRISTAKPQIPIWETNPRVTLLGDAVHVMSPCGGVGAVTAIMDAAALTESLQTGGIKKESLGEYEAKMRVYARKSIERSYFGGKKMFGHAPFDQCEILEI</sequence>
<evidence type="ECO:0000256" key="1">
    <source>
        <dbReference type="ARBA" id="ARBA00001974"/>
    </source>
</evidence>
<keyword evidence="4" id="KW-0560">Oxidoreductase</keyword>
<reference evidence="7" key="1">
    <citation type="journal article" date="2020" name="Stud. Mycol.">
        <title>101 Dothideomycetes genomes: a test case for predicting lifestyles and emergence of pathogens.</title>
        <authorList>
            <person name="Haridas S."/>
            <person name="Albert R."/>
            <person name="Binder M."/>
            <person name="Bloem J."/>
            <person name="Labutti K."/>
            <person name="Salamov A."/>
            <person name="Andreopoulos B."/>
            <person name="Baker S."/>
            <person name="Barry K."/>
            <person name="Bills G."/>
            <person name="Bluhm B."/>
            <person name="Cannon C."/>
            <person name="Castanera R."/>
            <person name="Culley D."/>
            <person name="Daum C."/>
            <person name="Ezra D."/>
            <person name="Gonzalez J."/>
            <person name="Henrissat B."/>
            <person name="Kuo A."/>
            <person name="Liang C."/>
            <person name="Lipzen A."/>
            <person name="Lutzoni F."/>
            <person name="Magnuson J."/>
            <person name="Mondo S."/>
            <person name="Nolan M."/>
            <person name="Ohm R."/>
            <person name="Pangilinan J."/>
            <person name="Park H.-J."/>
            <person name="Ramirez L."/>
            <person name="Alfaro M."/>
            <person name="Sun H."/>
            <person name="Tritt A."/>
            <person name="Yoshinaga Y."/>
            <person name="Zwiers L.-H."/>
            <person name="Turgeon B."/>
            <person name="Goodwin S."/>
            <person name="Spatafora J."/>
            <person name="Crous P."/>
            <person name="Grigoriev I."/>
        </authorList>
    </citation>
    <scope>NUCLEOTIDE SEQUENCE</scope>
    <source>
        <strain evidence="7">CBS 122368</strain>
    </source>
</reference>
<dbReference type="RefSeq" id="XP_033675483.1">
    <property type="nucleotide sequence ID" value="XM_033820596.1"/>
</dbReference>
<dbReference type="GeneID" id="54573926"/>
<evidence type="ECO:0000256" key="2">
    <source>
        <dbReference type="ARBA" id="ARBA00022630"/>
    </source>
</evidence>
<evidence type="ECO:0000313" key="7">
    <source>
        <dbReference type="EMBL" id="KAF2240479.1"/>
    </source>
</evidence>
<dbReference type="Gene3D" id="3.50.50.60">
    <property type="entry name" value="FAD/NAD(P)-binding domain"/>
    <property type="match status" value="1"/>
</dbReference>
<dbReference type="GO" id="GO:0004497">
    <property type="term" value="F:monooxygenase activity"/>
    <property type="evidence" value="ECO:0007669"/>
    <property type="project" value="UniProtKB-KW"/>
</dbReference>
<dbReference type="PANTHER" id="PTHR47178:SF5">
    <property type="entry name" value="FAD-BINDING DOMAIN-CONTAINING PROTEIN"/>
    <property type="match status" value="1"/>
</dbReference>
<dbReference type="EMBL" id="ML987217">
    <property type="protein sequence ID" value="KAF2240479.1"/>
    <property type="molecule type" value="Genomic_DNA"/>
</dbReference>
<dbReference type="PRINTS" id="PR00420">
    <property type="entry name" value="RNGMNOXGNASE"/>
</dbReference>
<proteinExistence type="predicted"/>
<comment type="cofactor">
    <cofactor evidence="1">
        <name>FAD</name>
        <dbReference type="ChEBI" id="CHEBI:57692"/>
    </cofactor>
</comment>
<dbReference type="InterPro" id="IPR036188">
    <property type="entry name" value="FAD/NAD-bd_sf"/>
</dbReference>
<dbReference type="SUPFAM" id="SSF51905">
    <property type="entry name" value="FAD/NAD(P)-binding domain"/>
    <property type="match status" value="1"/>
</dbReference>
<feature type="domain" description="FAD-binding" evidence="6">
    <location>
        <begin position="324"/>
        <end position="389"/>
    </location>
</feature>
<dbReference type="Proteomes" id="UP000800094">
    <property type="component" value="Unassembled WGS sequence"/>
</dbReference>
<dbReference type="Pfam" id="PF01494">
    <property type="entry name" value="FAD_binding_3"/>
    <property type="match status" value="2"/>
</dbReference>
<accession>A0A6A6HRI0</accession>
<dbReference type="AlphaFoldDB" id="A0A6A6HRI0"/>
<evidence type="ECO:0000256" key="4">
    <source>
        <dbReference type="ARBA" id="ARBA00023002"/>
    </source>
</evidence>
<evidence type="ECO:0000313" key="8">
    <source>
        <dbReference type="Proteomes" id="UP000800094"/>
    </source>
</evidence>